<comment type="caution">
    <text evidence="1">The sequence shown here is derived from an EMBL/GenBank/DDBJ whole genome shotgun (WGS) entry which is preliminary data.</text>
</comment>
<keyword evidence="2" id="KW-1185">Reference proteome</keyword>
<dbReference type="InterPro" id="IPR011008">
    <property type="entry name" value="Dimeric_a/b-barrel"/>
</dbReference>
<name>A0A0A0EHK3_9RHOB</name>
<accession>A0A0A0EHK3</accession>
<organism evidence="1 2">
    <name type="scientific">Pseudooceanicola atlanticus</name>
    <dbReference type="NCBI Taxonomy" id="1461694"/>
    <lineage>
        <taxon>Bacteria</taxon>
        <taxon>Pseudomonadati</taxon>
        <taxon>Pseudomonadota</taxon>
        <taxon>Alphaproteobacteria</taxon>
        <taxon>Rhodobacterales</taxon>
        <taxon>Paracoccaceae</taxon>
        <taxon>Pseudooceanicola</taxon>
    </lineage>
</organism>
<reference evidence="1 2" key="1">
    <citation type="journal article" date="2015" name="Antonie Van Leeuwenhoek">
        <title>Pseudooceanicola atlanticus gen. nov. sp. nov., isolated from surface seawater of the Atlantic Ocean and reclassification of Oceanicola batsensis, Oceanicola marinus, Oceanicola nitratireducens, Oceanicola nanhaiensis, Oceanicola antarcticus and Oceanicola flagellatus, as Pseudooceanicola batsensis comb. nov., Pseudooceanicola marinus comb. nov., Pseudooceanicola nitratireducens comb. nov., Pseudooceanicola nanhaiensis comb. nov., Pseudooceanicola antarcticus comb. nov., and Pseudooceanicola flagellatus comb. nov.</title>
        <authorList>
            <person name="Lai Q."/>
            <person name="Li G."/>
            <person name="Liu X."/>
            <person name="Du Y."/>
            <person name="Sun F."/>
            <person name="Shao Z."/>
        </authorList>
    </citation>
    <scope>NUCLEOTIDE SEQUENCE [LARGE SCALE GENOMIC DNA]</scope>
    <source>
        <strain evidence="1 2">22II-s11g</strain>
    </source>
</reference>
<dbReference type="OrthoDB" id="7593998at2"/>
<dbReference type="Proteomes" id="UP000030004">
    <property type="component" value="Unassembled WGS sequence"/>
</dbReference>
<dbReference type="Gene3D" id="3.30.70.100">
    <property type="match status" value="1"/>
</dbReference>
<evidence type="ECO:0000313" key="2">
    <source>
        <dbReference type="Proteomes" id="UP000030004"/>
    </source>
</evidence>
<dbReference type="eggNOG" id="ENOG5030FEK">
    <property type="taxonomic scope" value="Bacteria"/>
</dbReference>
<proteinExistence type="predicted"/>
<gene>
    <name evidence="1" type="ORF">ATO9_07200</name>
</gene>
<dbReference type="RefSeq" id="WP_043747176.1">
    <property type="nucleotide sequence ID" value="NZ_AQQX01000002.1"/>
</dbReference>
<sequence>MTVCYFALFFNPADPSLRIAPSETEGLRTCLKGLPGLERGHLYTPAQADDMFNDDGAPPVFGMQLFFDDLQSLEAAINPGGGLHTLVQNGGMKSLDGTDASQQAMYLRPFAVPEPAPLSPTACSYIVYYPGPAEDLTEWLDCYIRQHPPIMKDFPGIRELEVLTRMDWIDAMPWERVQVMQRNRIMFDSPQALTDALHSPVRLRMRDDYHTFPPILNGNKHYPMLTEVIRPTA</sequence>
<dbReference type="STRING" id="1461694.ATO9_07200"/>
<evidence type="ECO:0000313" key="1">
    <source>
        <dbReference type="EMBL" id="KGM49790.1"/>
    </source>
</evidence>
<dbReference type="EMBL" id="AQQX01000002">
    <property type="protein sequence ID" value="KGM49790.1"/>
    <property type="molecule type" value="Genomic_DNA"/>
</dbReference>
<dbReference type="AlphaFoldDB" id="A0A0A0EHK3"/>
<protein>
    <recommendedName>
        <fullName evidence="3">Ethyl tert-butyl ether degradation protein EthD</fullName>
    </recommendedName>
</protein>
<evidence type="ECO:0008006" key="3">
    <source>
        <dbReference type="Google" id="ProtNLM"/>
    </source>
</evidence>
<dbReference type="SUPFAM" id="SSF54909">
    <property type="entry name" value="Dimeric alpha+beta barrel"/>
    <property type="match status" value="1"/>
</dbReference>